<keyword evidence="7" id="KW-0238">DNA-binding</keyword>
<gene>
    <name evidence="15" type="ORF">FOMPIDRAFT_63071</name>
</gene>
<keyword evidence="16" id="KW-1185">Reference proteome</keyword>
<dbReference type="GO" id="GO:0005634">
    <property type="term" value="C:nucleus"/>
    <property type="evidence" value="ECO:0007669"/>
    <property type="project" value="UniProtKB-SubCell"/>
</dbReference>
<dbReference type="Pfam" id="PF00271">
    <property type="entry name" value="Helicase_C"/>
    <property type="match status" value="1"/>
</dbReference>
<comment type="similarity">
    <text evidence="2 11">Belongs to the helicase family. RecQ subfamily.</text>
</comment>
<dbReference type="InterPro" id="IPR036390">
    <property type="entry name" value="WH_DNA-bd_sf"/>
</dbReference>
<dbReference type="FunFam" id="3.40.50.300:FF:001389">
    <property type="entry name" value="ATP-dependent DNA helicase RecQ"/>
    <property type="match status" value="1"/>
</dbReference>
<evidence type="ECO:0000256" key="2">
    <source>
        <dbReference type="ARBA" id="ARBA00005446"/>
    </source>
</evidence>
<dbReference type="Pfam" id="PF16124">
    <property type="entry name" value="RecQ_Zn_bind"/>
    <property type="match status" value="1"/>
</dbReference>
<dbReference type="InterPro" id="IPR014001">
    <property type="entry name" value="Helicase_ATP-bd"/>
</dbReference>
<dbReference type="GO" id="GO:0016887">
    <property type="term" value="F:ATP hydrolysis activity"/>
    <property type="evidence" value="ECO:0007669"/>
    <property type="project" value="RHEA"/>
</dbReference>
<accession>S8EF78</accession>
<dbReference type="OrthoDB" id="10261556at2759"/>
<keyword evidence="8" id="KW-0413">Isomerase</keyword>
<evidence type="ECO:0000313" key="15">
    <source>
        <dbReference type="EMBL" id="EPT01834.1"/>
    </source>
</evidence>
<dbReference type="PROSITE" id="PS51194">
    <property type="entry name" value="HELICASE_CTER"/>
    <property type="match status" value="1"/>
</dbReference>
<dbReference type="GO" id="GO:0003677">
    <property type="term" value="F:DNA binding"/>
    <property type="evidence" value="ECO:0007669"/>
    <property type="project" value="UniProtKB-KW"/>
</dbReference>
<evidence type="ECO:0000256" key="4">
    <source>
        <dbReference type="ARBA" id="ARBA00022801"/>
    </source>
</evidence>
<evidence type="ECO:0000256" key="3">
    <source>
        <dbReference type="ARBA" id="ARBA00022741"/>
    </source>
</evidence>
<proteinExistence type="inferred from homology"/>
<evidence type="ECO:0000256" key="5">
    <source>
        <dbReference type="ARBA" id="ARBA00022806"/>
    </source>
</evidence>
<evidence type="ECO:0000256" key="10">
    <source>
        <dbReference type="ARBA" id="ARBA00034617"/>
    </source>
</evidence>
<dbReference type="SUPFAM" id="SSF46785">
    <property type="entry name" value="Winged helix' DNA-binding domain"/>
    <property type="match status" value="1"/>
</dbReference>
<evidence type="ECO:0000313" key="16">
    <source>
        <dbReference type="Proteomes" id="UP000015241"/>
    </source>
</evidence>
<dbReference type="EC" id="5.6.2.4" evidence="11"/>
<organism evidence="15 16">
    <name type="scientific">Fomitopsis schrenkii</name>
    <name type="common">Brown rot fungus</name>
    <dbReference type="NCBI Taxonomy" id="2126942"/>
    <lineage>
        <taxon>Eukaryota</taxon>
        <taxon>Fungi</taxon>
        <taxon>Dikarya</taxon>
        <taxon>Basidiomycota</taxon>
        <taxon>Agaricomycotina</taxon>
        <taxon>Agaricomycetes</taxon>
        <taxon>Polyporales</taxon>
        <taxon>Fomitopsis</taxon>
    </lineage>
</organism>
<dbReference type="AlphaFoldDB" id="S8EF78"/>
<dbReference type="GO" id="GO:0006260">
    <property type="term" value="P:DNA replication"/>
    <property type="evidence" value="ECO:0007669"/>
    <property type="project" value="InterPro"/>
</dbReference>
<dbReference type="CDD" id="cd18794">
    <property type="entry name" value="SF2_C_RecQ"/>
    <property type="match status" value="1"/>
</dbReference>
<dbReference type="InterPro" id="IPR036388">
    <property type="entry name" value="WH-like_DNA-bd_sf"/>
</dbReference>
<dbReference type="PANTHER" id="PTHR13710">
    <property type="entry name" value="DNA HELICASE RECQ FAMILY MEMBER"/>
    <property type="match status" value="1"/>
</dbReference>
<dbReference type="Proteomes" id="UP000015241">
    <property type="component" value="Unassembled WGS sequence"/>
</dbReference>
<dbReference type="STRING" id="743788.S8EF78"/>
<dbReference type="NCBIfam" id="TIGR00614">
    <property type="entry name" value="recQ_fam"/>
    <property type="match status" value="1"/>
</dbReference>
<dbReference type="InterPro" id="IPR001650">
    <property type="entry name" value="Helicase_C-like"/>
</dbReference>
<evidence type="ECO:0000256" key="8">
    <source>
        <dbReference type="ARBA" id="ARBA00023235"/>
    </source>
</evidence>
<reference evidence="15 16" key="1">
    <citation type="journal article" date="2012" name="Science">
        <title>The Paleozoic origin of enzymatic lignin decomposition reconstructed from 31 fungal genomes.</title>
        <authorList>
            <person name="Floudas D."/>
            <person name="Binder M."/>
            <person name="Riley R."/>
            <person name="Barry K."/>
            <person name="Blanchette R.A."/>
            <person name="Henrissat B."/>
            <person name="Martinez A.T."/>
            <person name="Otillar R."/>
            <person name="Spatafora J.W."/>
            <person name="Yadav J.S."/>
            <person name="Aerts A."/>
            <person name="Benoit I."/>
            <person name="Boyd A."/>
            <person name="Carlson A."/>
            <person name="Copeland A."/>
            <person name="Coutinho P.M."/>
            <person name="de Vries R.P."/>
            <person name="Ferreira P."/>
            <person name="Findley K."/>
            <person name="Foster B."/>
            <person name="Gaskell J."/>
            <person name="Glotzer D."/>
            <person name="Gorecki P."/>
            <person name="Heitman J."/>
            <person name="Hesse C."/>
            <person name="Hori C."/>
            <person name="Igarashi K."/>
            <person name="Jurgens J.A."/>
            <person name="Kallen N."/>
            <person name="Kersten P."/>
            <person name="Kohler A."/>
            <person name="Kuees U."/>
            <person name="Kumar T.K.A."/>
            <person name="Kuo A."/>
            <person name="LaButti K."/>
            <person name="Larrondo L.F."/>
            <person name="Lindquist E."/>
            <person name="Ling A."/>
            <person name="Lombard V."/>
            <person name="Lucas S."/>
            <person name="Lundell T."/>
            <person name="Martin R."/>
            <person name="McLaughlin D.J."/>
            <person name="Morgenstern I."/>
            <person name="Morin E."/>
            <person name="Murat C."/>
            <person name="Nagy L.G."/>
            <person name="Nolan M."/>
            <person name="Ohm R.A."/>
            <person name="Patyshakuliyeva A."/>
            <person name="Rokas A."/>
            <person name="Ruiz-Duenas F.J."/>
            <person name="Sabat G."/>
            <person name="Salamov A."/>
            <person name="Samejima M."/>
            <person name="Schmutz J."/>
            <person name="Slot J.C."/>
            <person name="St John F."/>
            <person name="Stenlid J."/>
            <person name="Sun H."/>
            <person name="Sun S."/>
            <person name="Syed K."/>
            <person name="Tsang A."/>
            <person name="Wiebenga A."/>
            <person name="Young D."/>
            <person name="Pisabarro A."/>
            <person name="Eastwood D.C."/>
            <person name="Martin F."/>
            <person name="Cullen D."/>
            <person name="Grigoriev I.V."/>
            <person name="Hibbett D.S."/>
        </authorList>
    </citation>
    <scope>NUCLEOTIDE SEQUENCE</scope>
    <source>
        <strain evidence="16">FP-58527</strain>
    </source>
</reference>
<keyword evidence="6 11" id="KW-0067">ATP-binding</keyword>
<evidence type="ECO:0000259" key="13">
    <source>
        <dbReference type="PROSITE" id="PS51192"/>
    </source>
</evidence>
<dbReference type="GO" id="GO:0000724">
    <property type="term" value="P:double-strand break repair via homologous recombination"/>
    <property type="evidence" value="ECO:0007669"/>
    <property type="project" value="TreeGrafter"/>
</dbReference>
<dbReference type="Pfam" id="PF09382">
    <property type="entry name" value="RQC"/>
    <property type="match status" value="1"/>
</dbReference>
<dbReference type="InterPro" id="IPR018982">
    <property type="entry name" value="RQC_domain"/>
</dbReference>
<evidence type="ECO:0000256" key="1">
    <source>
        <dbReference type="ARBA" id="ARBA00004123"/>
    </source>
</evidence>
<keyword evidence="9 11" id="KW-0539">Nucleus</keyword>
<feature type="domain" description="Helicase C-terminal" evidence="14">
    <location>
        <begin position="310"/>
        <end position="457"/>
    </location>
</feature>
<dbReference type="Gene3D" id="1.10.10.10">
    <property type="entry name" value="Winged helix-like DNA-binding domain superfamily/Winged helix DNA-binding domain"/>
    <property type="match status" value="1"/>
</dbReference>
<dbReference type="InterPro" id="IPR011545">
    <property type="entry name" value="DEAD/DEAH_box_helicase_dom"/>
</dbReference>
<name>S8EF78_FOMSC</name>
<dbReference type="InterPro" id="IPR004589">
    <property type="entry name" value="DNA_helicase_ATP-dep_RecQ"/>
</dbReference>
<feature type="compositionally biased region" description="Acidic residues" evidence="12">
    <location>
        <begin position="8"/>
        <end position="26"/>
    </location>
</feature>
<keyword evidence="3 11" id="KW-0547">Nucleotide-binding</keyword>
<dbReference type="InterPro" id="IPR027417">
    <property type="entry name" value="P-loop_NTPase"/>
</dbReference>
<dbReference type="Pfam" id="PF00270">
    <property type="entry name" value="DEAD"/>
    <property type="match status" value="1"/>
</dbReference>
<dbReference type="HOGENOM" id="CLU_001103_12_5_1"/>
<dbReference type="CDD" id="cd17920">
    <property type="entry name" value="DEXHc_RecQ"/>
    <property type="match status" value="1"/>
</dbReference>
<dbReference type="eggNOG" id="KOG0351">
    <property type="taxonomic scope" value="Eukaryota"/>
</dbReference>
<dbReference type="Gene3D" id="3.40.50.300">
    <property type="entry name" value="P-loop containing nucleotide triphosphate hydrolases"/>
    <property type="match status" value="2"/>
</dbReference>
<dbReference type="InParanoid" id="S8EF78"/>
<dbReference type="GO" id="GO:0005737">
    <property type="term" value="C:cytoplasm"/>
    <property type="evidence" value="ECO:0007669"/>
    <property type="project" value="TreeGrafter"/>
</dbReference>
<evidence type="ECO:0000256" key="12">
    <source>
        <dbReference type="SAM" id="MobiDB-lite"/>
    </source>
</evidence>
<protein>
    <recommendedName>
        <fullName evidence="11">ATP-dependent DNA helicase</fullName>
        <ecNumber evidence="11">5.6.2.4</ecNumber>
    </recommendedName>
</protein>
<dbReference type="InterPro" id="IPR032284">
    <property type="entry name" value="RecQ_Zn-bd"/>
</dbReference>
<dbReference type="FunFam" id="3.40.50.300:FF:000340">
    <property type="entry name" value="Bloom syndrome, RecQ helicase"/>
    <property type="match status" value="1"/>
</dbReference>
<keyword evidence="5 11" id="KW-0347">Helicase</keyword>
<comment type="subcellular location">
    <subcellularLocation>
        <location evidence="1 11">Nucleus</location>
    </subcellularLocation>
</comment>
<evidence type="ECO:0000256" key="7">
    <source>
        <dbReference type="ARBA" id="ARBA00023125"/>
    </source>
</evidence>
<dbReference type="GO" id="GO:0005524">
    <property type="term" value="F:ATP binding"/>
    <property type="evidence" value="ECO:0007669"/>
    <property type="project" value="UniProtKB-KW"/>
</dbReference>
<feature type="domain" description="Helicase ATP-binding" evidence="13">
    <location>
        <begin position="107"/>
        <end position="286"/>
    </location>
</feature>
<dbReference type="PANTHER" id="PTHR13710:SF149">
    <property type="entry name" value="ATP-DEPENDENT DNA HELICASE TLH2"/>
    <property type="match status" value="1"/>
</dbReference>
<dbReference type="EMBL" id="KE504139">
    <property type="protein sequence ID" value="EPT01834.1"/>
    <property type="molecule type" value="Genomic_DNA"/>
</dbReference>
<sequence>MAIPNSDDIWDSVEEPPIDVDIEDEPVALPPAEPVSSSFDSAVASSSTAESSSAALSRHIAQVAKTHSTASGASADLTKTKFYPEVRRKLHDIFGLSSFRPNQLEAISTTLAGEDAVVLMPTGGGKSLCYQLPAVCDTGTTRGVTVVICPLLALMINQVDALLEKGIDVAYFNSDQASEESSQVTRRLRAKGNRPKIFYITPEKLKHSGLVTRVLNEIRDDGELARFVIDEGHLVIKWGRDFREAYKYLECLRTNFPGIPIMALTATATQQVKQDLIRILKIRGCKVFWQSMNRPNLNYEVRQKKTVEKEIVQFINTYHANETGIIYARSRKGCEGLAKKLRENHGFKARHFHAGMQPADKQDALQQWQHGRCKIIVATIAFGMGIDKPDVRYVIHHDLPNDLDGYYQETGRAGRDGKPADCIMYYSWNDVNQRRRQIRDNADSDFREKEHQEQEILRVAAFCQNNVDCRRTQVLGYYNETFDSILCNQGCDNCRDPSGIEEEDVTDMAVKIIRLAEALVDGGKHSVTRNQLLDALWGKAGSSARGTSFHSHELFGCGKDFPRDRSERVTDHLEHLGVFISVSKQNGEWSAAYLEVCRFHHWAGLLSE</sequence>
<dbReference type="SUPFAM" id="SSF52540">
    <property type="entry name" value="P-loop containing nucleoside triphosphate hydrolases"/>
    <property type="match status" value="1"/>
</dbReference>
<dbReference type="PROSITE" id="PS51192">
    <property type="entry name" value="HELICASE_ATP_BIND_1"/>
    <property type="match status" value="1"/>
</dbReference>
<comment type="catalytic activity">
    <reaction evidence="11">
        <text>ATP + H2O = ADP + phosphate + H(+)</text>
        <dbReference type="Rhea" id="RHEA:13065"/>
        <dbReference type="ChEBI" id="CHEBI:15377"/>
        <dbReference type="ChEBI" id="CHEBI:15378"/>
        <dbReference type="ChEBI" id="CHEBI:30616"/>
        <dbReference type="ChEBI" id="CHEBI:43474"/>
        <dbReference type="ChEBI" id="CHEBI:456216"/>
    </reaction>
</comment>
<dbReference type="SMART" id="SM00487">
    <property type="entry name" value="DEXDc"/>
    <property type="match status" value="1"/>
</dbReference>
<evidence type="ECO:0000256" key="6">
    <source>
        <dbReference type="ARBA" id="ARBA00022840"/>
    </source>
</evidence>
<evidence type="ECO:0000256" key="11">
    <source>
        <dbReference type="RuleBase" id="RU364117"/>
    </source>
</evidence>
<dbReference type="SMART" id="SM00490">
    <property type="entry name" value="HELICc"/>
    <property type="match status" value="1"/>
</dbReference>
<dbReference type="GO" id="GO:0005694">
    <property type="term" value="C:chromosome"/>
    <property type="evidence" value="ECO:0007669"/>
    <property type="project" value="TreeGrafter"/>
</dbReference>
<evidence type="ECO:0000256" key="9">
    <source>
        <dbReference type="ARBA" id="ARBA00023242"/>
    </source>
</evidence>
<dbReference type="GO" id="GO:0009378">
    <property type="term" value="F:four-way junction helicase activity"/>
    <property type="evidence" value="ECO:0007669"/>
    <property type="project" value="TreeGrafter"/>
</dbReference>
<feature type="region of interest" description="Disordered" evidence="12">
    <location>
        <begin position="1"/>
        <end position="43"/>
    </location>
</feature>
<keyword evidence="4 11" id="KW-0378">Hydrolase</keyword>
<evidence type="ECO:0000259" key="14">
    <source>
        <dbReference type="PROSITE" id="PS51194"/>
    </source>
</evidence>
<comment type="catalytic activity">
    <reaction evidence="10 11">
        <text>Couples ATP hydrolysis with the unwinding of duplex DNA by translocating in the 3'-5' direction.</text>
        <dbReference type="EC" id="5.6.2.4"/>
    </reaction>
</comment>
<dbReference type="GO" id="GO:0043138">
    <property type="term" value="F:3'-5' DNA helicase activity"/>
    <property type="evidence" value="ECO:0007669"/>
    <property type="project" value="UniProtKB-EC"/>
</dbReference>